<sequence>MSDIGYGDFEFERKFLVRDLPAEVRAEHDPVLIVQSYFLASEGYALRVRVQAPATALDGGAAVDLGPGLDLAAVLERITPQISFCGLTAKGPEVAGTRYEAERELDAGVGVEMIRRGGRPIVKYRHSLWLGTDGWAIDAFLGQNAPLIIAECERGGPVTDLVIPEFCVTEVTDDPRFTNDALSARPFAQWSAEIERELATRGPRFLNDFGRNQLPGGTPG</sequence>
<dbReference type="PANTHER" id="PTHR40114">
    <property type="entry name" value="SLR0698 PROTEIN"/>
    <property type="match status" value="1"/>
</dbReference>
<reference evidence="2 3" key="1">
    <citation type="submission" date="2018-11" db="EMBL/GenBank/DDBJ databases">
        <title>Sequencing the genomes of 1000 actinobacteria strains.</title>
        <authorList>
            <person name="Klenk H.-P."/>
        </authorList>
    </citation>
    <scope>NUCLEOTIDE SEQUENCE [LARGE SCALE GENOMIC DNA]</scope>
    <source>
        <strain evidence="2 3">DSM 11294</strain>
    </source>
</reference>
<name>A0A3N2BBZ8_9MICO</name>
<evidence type="ECO:0000313" key="3">
    <source>
        <dbReference type="Proteomes" id="UP000280668"/>
    </source>
</evidence>
<feature type="domain" description="CYTH" evidence="1">
    <location>
        <begin position="8"/>
        <end position="187"/>
    </location>
</feature>
<gene>
    <name evidence="2" type="ORF">EDD31_1129</name>
</gene>
<dbReference type="SUPFAM" id="SSF55154">
    <property type="entry name" value="CYTH-like phosphatases"/>
    <property type="match status" value="1"/>
</dbReference>
<organism evidence="2 3">
    <name type="scientific">Bogoriella caseilytica</name>
    <dbReference type="NCBI Taxonomy" id="56055"/>
    <lineage>
        <taxon>Bacteria</taxon>
        <taxon>Bacillati</taxon>
        <taxon>Actinomycetota</taxon>
        <taxon>Actinomycetes</taxon>
        <taxon>Micrococcales</taxon>
        <taxon>Bogoriellaceae</taxon>
        <taxon>Bogoriella</taxon>
    </lineage>
</organism>
<dbReference type="Proteomes" id="UP000280668">
    <property type="component" value="Unassembled WGS sequence"/>
</dbReference>
<dbReference type="InterPro" id="IPR033469">
    <property type="entry name" value="CYTH-like_dom_sf"/>
</dbReference>
<accession>A0A3N2BBZ8</accession>
<dbReference type="EMBL" id="RKHK01000001">
    <property type="protein sequence ID" value="ROR72770.1"/>
    <property type="molecule type" value="Genomic_DNA"/>
</dbReference>
<dbReference type="SMART" id="SM01118">
    <property type="entry name" value="CYTH"/>
    <property type="match status" value="1"/>
</dbReference>
<dbReference type="InterPro" id="IPR023577">
    <property type="entry name" value="CYTH_domain"/>
</dbReference>
<comment type="caution">
    <text evidence="2">The sequence shown here is derived from an EMBL/GenBank/DDBJ whole genome shotgun (WGS) entry which is preliminary data.</text>
</comment>
<dbReference type="RefSeq" id="WP_123303288.1">
    <property type="nucleotide sequence ID" value="NZ_RKHK01000001.1"/>
</dbReference>
<proteinExistence type="predicted"/>
<protein>
    <submittedName>
        <fullName evidence="2">CYTH domain-containing protein</fullName>
    </submittedName>
</protein>
<evidence type="ECO:0000313" key="2">
    <source>
        <dbReference type="EMBL" id="ROR72770.1"/>
    </source>
</evidence>
<keyword evidence="3" id="KW-1185">Reference proteome</keyword>
<dbReference type="PANTHER" id="PTHR40114:SF1">
    <property type="entry name" value="SLR0698 PROTEIN"/>
    <property type="match status" value="1"/>
</dbReference>
<dbReference type="InterPro" id="IPR012042">
    <property type="entry name" value="NeuTTM/CthTTM-like"/>
</dbReference>
<dbReference type="Gene3D" id="2.40.320.10">
    <property type="entry name" value="Hypothetical Protein Pfu-838710-001"/>
    <property type="match status" value="1"/>
</dbReference>
<dbReference type="OrthoDB" id="9805588at2"/>
<dbReference type="AlphaFoldDB" id="A0A3N2BBZ8"/>
<evidence type="ECO:0000259" key="1">
    <source>
        <dbReference type="SMART" id="SM01118"/>
    </source>
</evidence>